<evidence type="ECO:0000313" key="2">
    <source>
        <dbReference type="EMBL" id="RDY11652.1"/>
    </source>
</evidence>
<dbReference type="AlphaFoldDB" id="A0A371I9F4"/>
<evidence type="ECO:0000256" key="1">
    <source>
        <dbReference type="SAM" id="MobiDB-lite"/>
    </source>
</evidence>
<evidence type="ECO:0000313" key="3">
    <source>
        <dbReference type="Proteomes" id="UP000257109"/>
    </source>
</evidence>
<dbReference type="EMBL" id="QJKJ01000601">
    <property type="protein sequence ID" value="RDY11652.1"/>
    <property type="molecule type" value="Genomic_DNA"/>
</dbReference>
<gene>
    <name evidence="2" type="ORF">CR513_03642</name>
</gene>
<proteinExistence type="predicted"/>
<name>A0A371I9F4_MUCPR</name>
<feature type="region of interest" description="Disordered" evidence="1">
    <location>
        <begin position="38"/>
        <end position="59"/>
    </location>
</feature>
<sequence length="59" mass="6747">MLIDYFTKWMEVEPVATISVEKVKTEAVIPVEIGEPSPQTALFQPDKNEEELQENLDLL</sequence>
<protein>
    <submittedName>
        <fullName evidence="2">Uncharacterized protein</fullName>
    </submittedName>
</protein>
<organism evidence="2 3">
    <name type="scientific">Mucuna pruriens</name>
    <name type="common">Velvet bean</name>
    <name type="synonym">Dolichos pruriens</name>
    <dbReference type="NCBI Taxonomy" id="157652"/>
    <lineage>
        <taxon>Eukaryota</taxon>
        <taxon>Viridiplantae</taxon>
        <taxon>Streptophyta</taxon>
        <taxon>Embryophyta</taxon>
        <taxon>Tracheophyta</taxon>
        <taxon>Spermatophyta</taxon>
        <taxon>Magnoliopsida</taxon>
        <taxon>eudicotyledons</taxon>
        <taxon>Gunneridae</taxon>
        <taxon>Pentapetalae</taxon>
        <taxon>rosids</taxon>
        <taxon>fabids</taxon>
        <taxon>Fabales</taxon>
        <taxon>Fabaceae</taxon>
        <taxon>Papilionoideae</taxon>
        <taxon>50 kb inversion clade</taxon>
        <taxon>NPAAA clade</taxon>
        <taxon>indigoferoid/millettioid clade</taxon>
        <taxon>Phaseoleae</taxon>
        <taxon>Mucuna</taxon>
    </lineage>
</organism>
<reference evidence="2" key="1">
    <citation type="submission" date="2018-05" db="EMBL/GenBank/DDBJ databases">
        <title>Draft genome of Mucuna pruriens seed.</title>
        <authorList>
            <person name="Nnadi N.E."/>
            <person name="Vos R."/>
            <person name="Hasami M.H."/>
            <person name="Devisetty U.K."/>
            <person name="Aguiy J.C."/>
        </authorList>
    </citation>
    <scope>NUCLEOTIDE SEQUENCE [LARGE SCALE GENOMIC DNA]</scope>
    <source>
        <strain evidence="2">JCA_2017</strain>
    </source>
</reference>
<dbReference type="Proteomes" id="UP000257109">
    <property type="component" value="Unassembled WGS sequence"/>
</dbReference>
<accession>A0A371I9F4</accession>
<feature type="compositionally biased region" description="Acidic residues" evidence="1">
    <location>
        <begin position="48"/>
        <end position="59"/>
    </location>
</feature>
<keyword evidence="3" id="KW-1185">Reference proteome</keyword>
<feature type="non-terminal residue" evidence="2">
    <location>
        <position position="1"/>
    </location>
</feature>
<comment type="caution">
    <text evidence="2">The sequence shown here is derived from an EMBL/GenBank/DDBJ whole genome shotgun (WGS) entry which is preliminary data.</text>
</comment>